<dbReference type="InterPro" id="IPR011010">
    <property type="entry name" value="DNA_brk_join_enz"/>
</dbReference>
<sequence>MKHFEHTTLSEFSKRNYDSRLNNWTEYLKKPLSAIIKDPKGSFDLLKSVKDLTHTEVTYHLYLNSIVSYMKHNPVKVDEKVKEEWTRLARGNSEVIQEHYKENKPSELQKDKVMSWKDIESVRDKLSDGIPKLLLSMYTLLEPERADYFECELISRGQKATSANYINLSDSKLVITDFKTAKKYDKLEQDIPPELMRQITLSITNEPRQYLFINRFKKPFERPQYSNWANRVLSEIFGKPITLTILRHAYCSKLDFNAPLKSLEAISKRMGHDVGTQKRYQWINEVVE</sequence>
<proteinExistence type="predicted"/>
<dbReference type="AlphaFoldDB" id="A0A6C0DH89"/>
<dbReference type="InterPro" id="IPR013762">
    <property type="entry name" value="Integrase-like_cat_sf"/>
</dbReference>
<evidence type="ECO:0008006" key="3">
    <source>
        <dbReference type="Google" id="ProtNLM"/>
    </source>
</evidence>
<evidence type="ECO:0000256" key="1">
    <source>
        <dbReference type="ARBA" id="ARBA00023172"/>
    </source>
</evidence>
<dbReference type="GO" id="GO:0006310">
    <property type="term" value="P:DNA recombination"/>
    <property type="evidence" value="ECO:0007669"/>
    <property type="project" value="UniProtKB-KW"/>
</dbReference>
<keyword evidence="1" id="KW-0233">DNA recombination</keyword>
<accession>A0A6C0DH89</accession>
<name>A0A6C0DH89_9ZZZZ</name>
<reference evidence="2" key="1">
    <citation type="journal article" date="2020" name="Nature">
        <title>Giant virus diversity and host interactions through global metagenomics.</title>
        <authorList>
            <person name="Schulz F."/>
            <person name="Roux S."/>
            <person name="Paez-Espino D."/>
            <person name="Jungbluth S."/>
            <person name="Walsh D.A."/>
            <person name="Denef V.J."/>
            <person name="McMahon K.D."/>
            <person name="Konstantinidis K.T."/>
            <person name="Eloe-Fadrosh E.A."/>
            <person name="Kyrpides N.C."/>
            <person name="Woyke T."/>
        </authorList>
    </citation>
    <scope>NUCLEOTIDE SEQUENCE</scope>
    <source>
        <strain evidence="2">GVMAG-M-3300023174-176</strain>
    </source>
</reference>
<protein>
    <recommendedName>
        <fullName evidence="3">Tyr recombinase domain-containing protein</fullName>
    </recommendedName>
</protein>
<evidence type="ECO:0000313" key="2">
    <source>
        <dbReference type="EMBL" id="QHT15897.1"/>
    </source>
</evidence>
<organism evidence="2">
    <name type="scientific">viral metagenome</name>
    <dbReference type="NCBI Taxonomy" id="1070528"/>
    <lineage>
        <taxon>unclassified sequences</taxon>
        <taxon>metagenomes</taxon>
        <taxon>organismal metagenomes</taxon>
    </lineage>
</organism>
<dbReference type="GO" id="GO:0015074">
    <property type="term" value="P:DNA integration"/>
    <property type="evidence" value="ECO:0007669"/>
    <property type="project" value="InterPro"/>
</dbReference>
<dbReference type="Gene3D" id="1.10.443.10">
    <property type="entry name" value="Intergrase catalytic core"/>
    <property type="match status" value="1"/>
</dbReference>
<dbReference type="EMBL" id="MN739613">
    <property type="protein sequence ID" value="QHT15897.1"/>
    <property type="molecule type" value="Genomic_DNA"/>
</dbReference>
<dbReference type="GO" id="GO:0003677">
    <property type="term" value="F:DNA binding"/>
    <property type="evidence" value="ECO:0007669"/>
    <property type="project" value="InterPro"/>
</dbReference>
<dbReference type="SUPFAM" id="SSF56349">
    <property type="entry name" value="DNA breaking-rejoining enzymes"/>
    <property type="match status" value="1"/>
</dbReference>